<dbReference type="RefSeq" id="WP_179535898.1">
    <property type="nucleotide sequence ID" value="NZ_JACBYW010000005.1"/>
</dbReference>
<gene>
    <name evidence="2" type="ORF">FHR84_002810</name>
</gene>
<reference evidence="2 3" key="1">
    <citation type="submission" date="2020-07" db="EMBL/GenBank/DDBJ databases">
        <title>Genomic Encyclopedia of Type Strains, Phase III (KMG-III): the genomes of soil and plant-associated and newly described type strains.</title>
        <authorList>
            <person name="Whitman W."/>
        </authorList>
    </citation>
    <scope>NUCLEOTIDE SEQUENCE [LARGE SCALE GENOMIC DNA]</scope>
    <source>
        <strain evidence="2 3">CECT 8576</strain>
    </source>
</reference>
<dbReference type="InterPro" id="IPR024520">
    <property type="entry name" value="DUF3558"/>
</dbReference>
<sequence length="158" mass="16883">MTILPLVSSCSSSEPQQTPSTTNNSASTKKILSSMSPCDTLTQKQKNTLGIENKGKTNETLGAESCEWRTREGSTNIVLHTDKSMEDLEVSNQETSSFSIGNRQGRVSLEETLGVCSVVIPVNDSESISVDAQGDGNATSCEVAKKVAPMVEKNIPEN</sequence>
<keyword evidence="3" id="KW-1185">Reference proteome</keyword>
<feature type="region of interest" description="Disordered" evidence="1">
    <location>
        <begin position="1"/>
        <end position="29"/>
    </location>
</feature>
<dbReference type="Proteomes" id="UP000548304">
    <property type="component" value="Unassembled WGS sequence"/>
</dbReference>
<accession>A0A852Z0E7</accession>
<evidence type="ECO:0000313" key="3">
    <source>
        <dbReference type="Proteomes" id="UP000548304"/>
    </source>
</evidence>
<name>A0A852Z0E7_9ACTN</name>
<dbReference type="EMBL" id="JACBYW010000005">
    <property type="protein sequence ID" value="NYH79472.1"/>
    <property type="molecule type" value="Genomic_DNA"/>
</dbReference>
<evidence type="ECO:0000313" key="2">
    <source>
        <dbReference type="EMBL" id="NYH79472.1"/>
    </source>
</evidence>
<dbReference type="AlphaFoldDB" id="A0A852Z0E7"/>
<proteinExistence type="predicted"/>
<dbReference type="Pfam" id="PF12079">
    <property type="entry name" value="DUF3558"/>
    <property type="match status" value="1"/>
</dbReference>
<protein>
    <recommendedName>
        <fullName evidence="4">DUF3558 domain-containing protein</fullName>
    </recommendedName>
</protein>
<comment type="caution">
    <text evidence="2">The sequence shown here is derived from an EMBL/GenBank/DDBJ whole genome shotgun (WGS) entry which is preliminary data.</text>
</comment>
<evidence type="ECO:0008006" key="4">
    <source>
        <dbReference type="Google" id="ProtNLM"/>
    </source>
</evidence>
<feature type="compositionally biased region" description="Low complexity" evidence="1">
    <location>
        <begin position="8"/>
        <end position="22"/>
    </location>
</feature>
<evidence type="ECO:0000256" key="1">
    <source>
        <dbReference type="SAM" id="MobiDB-lite"/>
    </source>
</evidence>
<organism evidence="2 3">
    <name type="scientific">Actinopolyspora biskrensis</name>
    <dbReference type="NCBI Taxonomy" id="1470178"/>
    <lineage>
        <taxon>Bacteria</taxon>
        <taxon>Bacillati</taxon>
        <taxon>Actinomycetota</taxon>
        <taxon>Actinomycetes</taxon>
        <taxon>Actinopolysporales</taxon>
        <taxon>Actinopolysporaceae</taxon>
        <taxon>Actinopolyspora</taxon>
    </lineage>
</organism>